<evidence type="ECO:0000256" key="1">
    <source>
        <dbReference type="ARBA" id="ARBA00004651"/>
    </source>
</evidence>
<keyword evidence="10" id="KW-0449">Lipoprotein</keyword>
<dbReference type="EC" id="2.3.1.-" evidence="10"/>
<evidence type="ECO:0000259" key="9">
    <source>
        <dbReference type="PROSITE" id="PS50263"/>
    </source>
</evidence>
<feature type="transmembrane region" description="Helical" evidence="8">
    <location>
        <begin position="462"/>
        <end position="484"/>
    </location>
</feature>
<protein>
    <submittedName>
        <fullName evidence="10">Apolipoprotein N-acyltransferase</fullName>
        <ecNumber evidence="10">2.3.1.-</ecNumber>
    </submittedName>
</protein>
<keyword evidence="5 8" id="KW-1133">Transmembrane helix</keyword>
<evidence type="ECO:0000256" key="5">
    <source>
        <dbReference type="ARBA" id="ARBA00022989"/>
    </source>
</evidence>
<dbReference type="HAMAP" id="MF_01148">
    <property type="entry name" value="Lnt"/>
    <property type="match status" value="1"/>
</dbReference>
<feature type="domain" description="CN hydrolase" evidence="9">
    <location>
        <begin position="217"/>
        <end position="452"/>
    </location>
</feature>
<dbReference type="NCBIfam" id="TIGR00546">
    <property type="entry name" value="lnt"/>
    <property type="match status" value="1"/>
</dbReference>
<feature type="transmembrane region" description="Helical" evidence="8">
    <location>
        <begin position="78"/>
        <end position="103"/>
    </location>
</feature>
<gene>
    <name evidence="10" type="primary">lnt</name>
    <name evidence="10" type="ORF">SCFA_540050</name>
</gene>
<dbReference type="SUPFAM" id="SSF56317">
    <property type="entry name" value="Carbon-nitrogen hydrolase"/>
    <property type="match status" value="1"/>
</dbReference>
<name>A0A485M5L1_9ZZZZ</name>
<reference evidence="10" key="1">
    <citation type="submission" date="2019-03" db="EMBL/GenBank/DDBJ databases">
        <authorList>
            <person name="Hao L."/>
        </authorList>
    </citation>
    <scope>NUCLEOTIDE SEQUENCE</scope>
</reference>
<keyword evidence="6 8" id="KW-0472">Membrane</keyword>
<feature type="transmembrane region" description="Helical" evidence="8">
    <location>
        <begin position="110"/>
        <end position="129"/>
    </location>
</feature>
<comment type="subcellular location">
    <subcellularLocation>
        <location evidence="1">Cell membrane</location>
        <topology evidence="1">Multi-pass membrane protein</topology>
    </subcellularLocation>
</comment>
<keyword evidence="7 10" id="KW-0012">Acyltransferase</keyword>
<dbReference type="InterPro" id="IPR004563">
    <property type="entry name" value="Apolipo_AcylTrfase"/>
</dbReference>
<dbReference type="GO" id="GO:0042158">
    <property type="term" value="P:lipoprotein biosynthetic process"/>
    <property type="evidence" value="ECO:0007669"/>
    <property type="project" value="InterPro"/>
</dbReference>
<dbReference type="InterPro" id="IPR003010">
    <property type="entry name" value="C-N_Hydrolase"/>
</dbReference>
<sequence length="492" mass="55127">MRRIILALTSGVLYAIAFPTYHLWPLAWIWAVPLLYLLKSSYPGERFLYGMVSGFVAWAGILYWIAYVMETYGGMGLFPAALLLFALLLFLSLYFGAFAWAAGGLIRSRWAFLTIPGVWVMLELLRSYVPFSGFPWMLAGYSQFAFTPLIQIAEFGGVYLISGIVLMGNVALYQFIKRREYAPLLACGVLVAACVLWGAWRMENLPVQGDPIKAAVVQANVPQDQKWRPEMVAPTVETYERLTAIAVEQGAGLVVWPETSCPFYLFRQWEFTPRIIDLSKSNDAKLLVGSPAFDDGRHFNRMWLLKKGKIEGYYDKVHLVPFGEYLPLAHLIEPYFGSLTVGVGNFSPARQASPIGDMGVLICFESVFPGLTRDLCNAGATYLVNASNDAWFKTWSTPEQHLQMASFRAVESRRWLLRPVNHGISAIVSPAGEIVEEIGLLKEGMILADIAPIKVKTLYTRFGPLLAFIWAGVPFLCVILRRIAPSKVRLRH</sequence>
<keyword evidence="2" id="KW-1003">Cell membrane</keyword>
<dbReference type="PANTHER" id="PTHR38686:SF1">
    <property type="entry name" value="APOLIPOPROTEIN N-ACYLTRANSFERASE"/>
    <property type="match status" value="1"/>
</dbReference>
<evidence type="ECO:0000256" key="2">
    <source>
        <dbReference type="ARBA" id="ARBA00022475"/>
    </source>
</evidence>
<evidence type="ECO:0000256" key="4">
    <source>
        <dbReference type="ARBA" id="ARBA00022692"/>
    </source>
</evidence>
<keyword evidence="3 10" id="KW-0808">Transferase</keyword>
<dbReference type="GO" id="GO:0005886">
    <property type="term" value="C:plasma membrane"/>
    <property type="evidence" value="ECO:0007669"/>
    <property type="project" value="UniProtKB-SubCell"/>
</dbReference>
<evidence type="ECO:0000256" key="7">
    <source>
        <dbReference type="ARBA" id="ARBA00023315"/>
    </source>
</evidence>
<feature type="transmembrane region" description="Helical" evidence="8">
    <location>
        <begin position="149"/>
        <end position="172"/>
    </location>
</feature>
<dbReference type="PROSITE" id="PS50263">
    <property type="entry name" value="CN_HYDROLASE"/>
    <property type="match status" value="1"/>
</dbReference>
<feature type="transmembrane region" description="Helical" evidence="8">
    <location>
        <begin position="181"/>
        <end position="200"/>
    </location>
</feature>
<dbReference type="CDD" id="cd07571">
    <property type="entry name" value="ALP_N-acyl_transferase"/>
    <property type="match status" value="1"/>
</dbReference>
<evidence type="ECO:0000256" key="3">
    <source>
        <dbReference type="ARBA" id="ARBA00022679"/>
    </source>
</evidence>
<dbReference type="Gene3D" id="3.60.110.10">
    <property type="entry name" value="Carbon-nitrogen hydrolase"/>
    <property type="match status" value="1"/>
</dbReference>
<evidence type="ECO:0000256" key="6">
    <source>
        <dbReference type="ARBA" id="ARBA00023136"/>
    </source>
</evidence>
<keyword evidence="4 8" id="KW-0812">Transmembrane</keyword>
<dbReference type="InterPro" id="IPR036526">
    <property type="entry name" value="C-N_Hydrolase_sf"/>
</dbReference>
<organism evidence="10">
    <name type="scientific">anaerobic digester metagenome</name>
    <dbReference type="NCBI Taxonomy" id="1263854"/>
    <lineage>
        <taxon>unclassified sequences</taxon>
        <taxon>metagenomes</taxon>
        <taxon>ecological metagenomes</taxon>
    </lineage>
</organism>
<dbReference type="Pfam" id="PF00795">
    <property type="entry name" value="CN_hydrolase"/>
    <property type="match status" value="1"/>
</dbReference>
<dbReference type="EMBL" id="CAADRM010000119">
    <property type="protein sequence ID" value="VFU16452.1"/>
    <property type="molecule type" value="Genomic_DNA"/>
</dbReference>
<proteinExistence type="inferred from homology"/>
<evidence type="ECO:0000256" key="8">
    <source>
        <dbReference type="SAM" id="Phobius"/>
    </source>
</evidence>
<dbReference type="PANTHER" id="PTHR38686">
    <property type="entry name" value="APOLIPOPROTEIN N-ACYLTRANSFERASE"/>
    <property type="match status" value="1"/>
</dbReference>
<accession>A0A485M5L1</accession>
<dbReference type="GO" id="GO:0016410">
    <property type="term" value="F:N-acyltransferase activity"/>
    <property type="evidence" value="ECO:0007669"/>
    <property type="project" value="InterPro"/>
</dbReference>
<feature type="transmembrane region" description="Helical" evidence="8">
    <location>
        <begin position="47"/>
        <end position="66"/>
    </location>
</feature>
<dbReference type="AlphaFoldDB" id="A0A485M5L1"/>
<evidence type="ECO:0000313" key="10">
    <source>
        <dbReference type="EMBL" id="VFU16452.1"/>
    </source>
</evidence>
<dbReference type="Pfam" id="PF20154">
    <property type="entry name" value="LNT_N"/>
    <property type="match status" value="1"/>
</dbReference>
<dbReference type="InterPro" id="IPR045378">
    <property type="entry name" value="LNT_N"/>
</dbReference>